<feature type="non-terminal residue" evidence="2">
    <location>
        <position position="1"/>
    </location>
</feature>
<keyword evidence="1" id="KW-1133">Transmembrane helix</keyword>
<organism evidence="2 3">
    <name type="scientific">Collybia nuda</name>
    <dbReference type="NCBI Taxonomy" id="64659"/>
    <lineage>
        <taxon>Eukaryota</taxon>
        <taxon>Fungi</taxon>
        <taxon>Dikarya</taxon>
        <taxon>Basidiomycota</taxon>
        <taxon>Agaricomycotina</taxon>
        <taxon>Agaricomycetes</taxon>
        <taxon>Agaricomycetidae</taxon>
        <taxon>Agaricales</taxon>
        <taxon>Tricholomatineae</taxon>
        <taxon>Clitocybaceae</taxon>
        <taxon>Collybia</taxon>
    </lineage>
</organism>
<evidence type="ECO:0000313" key="3">
    <source>
        <dbReference type="Proteomes" id="UP000807353"/>
    </source>
</evidence>
<dbReference type="AlphaFoldDB" id="A0A9P6CCP6"/>
<reference evidence="2" key="1">
    <citation type="submission" date="2020-11" db="EMBL/GenBank/DDBJ databases">
        <authorList>
            <consortium name="DOE Joint Genome Institute"/>
            <person name="Ahrendt S."/>
            <person name="Riley R."/>
            <person name="Andreopoulos W."/>
            <person name="Labutti K."/>
            <person name="Pangilinan J."/>
            <person name="Ruiz-Duenas F.J."/>
            <person name="Barrasa J.M."/>
            <person name="Sanchez-Garcia M."/>
            <person name="Camarero S."/>
            <person name="Miyauchi S."/>
            <person name="Serrano A."/>
            <person name="Linde D."/>
            <person name="Babiker R."/>
            <person name="Drula E."/>
            <person name="Ayuso-Fernandez I."/>
            <person name="Pacheco R."/>
            <person name="Padilla G."/>
            <person name="Ferreira P."/>
            <person name="Barriuso J."/>
            <person name="Kellner H."/>
            <person name="Castanera R."/>
            <person name="Alfaro M."/>
            <person name="Ramirez L."/>
            <person name="Pisabarro A.G."/>
            <person name="Kuo A."/>
            <person name="Tritt A."/>
            <person name="Lipzen A."/>
            <person name="He G."/>
            <person name="Yan M."/>
            <person name="Ng V."/>
            <person name="Cullen D."/>
            <person name="Martin F."/>
            <person name="Rosso M.-N."/>
            <person name="Henrissat B."/>
            <person name="Hibbett D."/>
            <person name="Martinez A.T."/>
            <person name="Grigoriev I.V."/>
        </authorList>
    </citation>
    <scope>NUCLEOTIDE SEQUENCE</scope>
    <source>
        <strain evidence="2">CBS 247.69</strain>
    </source>
</reference>
<dbReference type="Proteomes" id="UP000807353">
    <property type="component" value="Unassembled WGS sequence"/>
</dbReference>
<name>A0A9P6CCP6_9AGAR</name>
<protein>
    <submittedName>
        <fullName evidence="2">Uncharacterized protein</fullName>
    </submittedName>
</protein>
<gene>
    <name evidence="2" type="ORF">BDZ94DRAFT_1264980</name>
</gene>
<accession>A0A9P6CCP6</accession>
<dbReference type="EMBL" id="MU150292">
    <property type="protein sequence ID" value="KAF9460896.1"/>
    <property type="molecule type" value="Genomic_DNA"/>
</dbReference>
<proteinExistence type="predicted"/>
<feature type="transmembrane region" description="Helical" evidence="1">
    <location>
        <begin position="12"/>
        <end position="32"/>
    </location>
</feature>
<keyword evidence="1" id="KW-0812">Transmembrane</keyword>
<evidence type="ECO:0000256" key="1">
    <source>
        <dbReference type="SAM" id="Phobius"/>
    </source>
</evidence>
<sequence>IHDKGRKPYMTIIGIIIESAALYTASGIVLTVTNALGHPSEQVAVSIYMLIPVSRPDSESIRWC</sequence>
<evidence type="ECO:0000313" key="2">
    <source>
        <dbReference type="EMBL" id="KAF9460896.1"/>
    </source>
</evidence>
<keyword evidence="1" id="KW-0472">Membrane</keyword>
<comment type="caution">
    <text evidence="2">The sequence shown here is derived from an EMBL/GenBank/DDBJ whole genome shotgun (WGS) entry which is preliminary data.</text>
</comment>
<keyword evidence="3" id="KW-1185">Reference proteome</keyword>